<dbReference type="STRING" id="159449.B4N89_43890"/>
<dbReference type="InterPro" id="IPR014746">
    <property type="entry name" value="Gln_synth/guanido_kin_cat_dom"/>
</dbReference>
<dbReference type="AlphaFoldDB" id="A0A1T3NL88"/>
<dbReference type="HAMAP" id="MF_01609">
    <property type="entry name" value="Glu_cys_ligase_2"/>
    <property type="match status" value="1"/>
</dbReference>
<gene>
    <name evidence="7" type="ORF">B4N89_43890</name>
</gene>
<dbReference type="InterPro" id="IPR006336">
    <property type="entry name" value="GCS2"/>
</dbReference>
<comment type="function">
    <text evidence="5">ATP-dependent carboxylate-amine ligase which exhibits weak glutamate--cysteine ligase activity.</text>
</comment>
<evidence type="ECO:0000256" key="5">
    <source>
        <dbReference type="HAMAP-Rule" id="MF_01609"/>
    </source>
</evidence>
<keyword evidence="8" id="KW-1185">Reference proteome</keyword>
<dbReference type="Gene3D" id="3.30.590.20">
    <property type="match status" value="1"/>
</dbReference>
<dbReference type="NCBIfam" id="TIGR02050">
    <property type="entry name" value="gshA_cyan_rel"/>
    <property type="match status" value="1"/>
</dbReference>
<evidence type="ECO:0000256" key="1">
    <source>
        <dbReference type="ARBA" id="ARBA00022598"/>
    </source>
</evidence>
<dbReference type="SUPFAM" id="SSF55931">
    <property type="entry name" value="Glutamine synthetase/guanido kinase"/>
    <property type="match status" value="1"/>
</dbReference>
<dbReference type="GO" id="GO:0042398">
    <property type="term" value="P:modified amino acid biosynthetic process"/>
    <property type="evidence" value="ECO:0007669"/>
    <property type="project" value="InterPro"/>
</dbReference>
<keyword evidence="1 5" id="KW-0436">Ligase</keyword>
<evidence type="ECO:0000256" key="3">
    <source>
        <dbReference type="ARBA" id="ARBA00022840"/>
    </source>
</evidence>
<dbReference type="GO" id="GO:0004357">
    <property type="term" value="F:glutamate-cysteine ligase activity"/>
    <property type="evidence" value="ECO:0007669"/>
    <property type="project" value="UniProtKB-EC"/>
</dbReference>
<comment type="catalytic activity">
    <reaction evidence="4 5">
        <text>L-cysteine + L-glutamate + ATP = gamma-L-glutamyl-L-cysteine + ADP + phosphate + H(+)</text>
        <dbReference type="Rhea" id="RHEA:13285"/>
        <dbReference type="ChEBI" id="CHEBI:15378"/>
        <dbReference type="ChEBI" id="CHEBI:29985"/>
        <dbReference type="ChEBI" id="CHEBI:30616"/>
        <dbReference type="ChEBI" id="CHEBI:35235"/>
        <dbReference type="ChEBI" id="CHEBI:43474"/>
        <dbReference type="ChEBI" id="CHEBI:58173"/>
        <dbReference type="ChEBI" id="CHEBI:456216"/>
        <dbReference type="EC" id="6.3.2.2"/>
    </reaction>
</comment>
<dbReference type="InterPro" id="IPR011793">
    <property type="entry name" value="YbdK"/>
</dbReference>
<name>A0A1T3NL88_9ACTN</name>
<accession>A0A1T3NL88</accession>
<organism evidence="7 8">
    <name type="scientific">Embleya scabrispora</name>
    <dbReference type="NCBI Taxonomy" id="159449"/>
    <lineage>
        <taxon>Bacteria</taxon>
        <taxon>Bacillati</taxon>
        <taxon>Actinomycetota</taxon>
        <taxon>Actinomycetes</taxon>
        <taxon>Kitasatosporales</taxon>
        <taxon>Streptomycetaceae</taxon>
        <taxon>Embleya</taxon>
    </lineage>
</organism>
<feature type="region of interest" description="Disordered" evidence="6">
    <location>
        <begin position="364"/>
        <end position="405"/>
    </location>
</feature>
<dbReference type="RefSeq" id="WP_078982203.1">
    <property type="nucleotide sequence ID" value="NZ_MWQN01000004.1"/>
</dbReference>
<dbReference type="InterPro" id="IPR050141">
    <property type="entry name" value="GCL_type2/YbdK_subfam"/>
</dbReference>
<dbReference type="NCBIfam" id="NF010041">
    <property type="entry name" value="PRK13517.1-1"/>
    <property type="match status" value="1"/>
</dbReference>
<dbReference type="GO" id="GO:0005524">
    <property type="term" value="F:ATP binding"/>
    <property type="evidence" value="ECO:0007669"/>
    <property type="project" value="UniProtKB-KW"/>
</dbReference>
<keyword evidence="2 5" id="KW-0547">Nucleotide-binding</keyword>
<reference evidence="7 8" key="1">
    <citation type="submission" date="2017-03" db="EMBL/GenBank/DDBJ databases">
        <title>Draft genome sequence of Streptomyces scabrisporus NF3, endophyte isolated from Amphipterygium adstringens.</title>
        <authorList>
            <person name="Vazquez M."/>
            <person name="Ceapa C.D."/>
            <person name="Rodriguez Luna D."/>
            <person name="Sanchez Esquivel S."/>
        </authorList>
    </citation>
    <scope>NUCLEOTIDE SEQUENCE [LARGE SCALE GENOMIC DNA]</scope>
    <source>
        <strain evidence="7 8">NF3</strain>
    </source>
</reference>
<sequence>MSIRTVGVEEEFHIVDRRTGRLSPAGTELLAELPAAGFTGEAKEASIETNSQPHRELADLRADLIASRSLLARAAEKIGVAVIASGTAPLMDLADSPQAPGDRYASIKRDYALVADEQVICGMHVHVGIEDRDVAARAMAWISPHLPTLLALSASSPYWLGTDTGYASWRNMLWQRWPSAGPADAFASAREYDAMLEGLVRSGVILDTGMHYQDLRLSSHVPTIEMRICDACPDVDTSVLIAVLFRALVHRAIRAVEAGERPPQHSPAWLRAATWRAARSGLEGQLIDPTTMAGDSARTVIWTLIENLMPDLVAAGDFAFVRAVTKRMLDAGSSAAQQLRVDDPSPRAAAQLLRAQTVAFGEMPGASAGATTNGVARRKRSGGVIEGEGVDSSVERVTDTPTLVA</sequence>
<dbReference type="OrthoDB" id="9803842at2"/>
<dbReference type="EC" id="6.3.2.2" evidence="5"/>
<evidence type="ECO:0000256" key="4">
    <source>
        <dbReference type="ARBA" id="ARBA00048819"/>
    </source>
</evidence>
<comment type="similarity">
    <text evidence="5">Belongs to the glutamate--cysteine ligase type 2 family. YbdK subfamily.</text>
</comment>
<comment type="caution">
    <text evidence="7">The sequence shown here is derived from an EMBL/GenBank/DDBJ whole genome shotgun (WGS) entry which is preliminary data.</text>
</comment>
<evidence type="ECO:0000313" key="8">
    <source>
        <dbReference type="Proteomes" id="UP000190037"/>
    </source>
</evidence>
<evidence type="ECO:0000256" key="2">
    <source>
        <dbReference type="ARBA" id="ARBA00022741"/>
    </source>
</evidence>
<keyword evidence="3 5" id="KW-0067">ATP-binding</keyword>
<dbReference type="EMBL" id="MWQN01000004">
    <property type="protein sequence ID" value="OPC77448.1"/>
    <property type="molecule type" value="Genomic_DNA"/>
</dbReference>
<dbReference type="Pfam" id="PF04107">
    <property type="entry name" value="GCS2"/>
    <property type="match status" value="1"/>
</dbReference>
<dbReference type="PANTHER" id="PTHR36510">
    <property type="entry name" value="GLUTAMATE--CYSTEINE LIGASE 2-RELATED"/>
    <property type="match status" value="1"/>
</dbReference>
<dbReference type="PANTHER" id="PTHR36510:SF1">
    <property type="entry name" value="GLUTAMATE--CYSTEINE LIGASE 2-RELATED"/>
    <property type="match status" value="1"/>
</dbReference>
<protein>
    <recommendedName>
        <fullName evidence="5">Putative glutamate--cysteine ligase 2</fullName>
        <ecNumber evidence="5">6.3.2.2</ecNumber>
    </recommendedName>
    <alternativeName>
        <fullName evidence="5">Gamma-glutamylcysteine synthetase 2</fullName>
        <shortName evidence="5">GCS 2</shortName>
        <shortName evidence="5">Gamma-GCS 2</shortName>
    </alternativeName>
</protein>
<dbReference type="Proteomes" id="UP000190037">
    <property type="component" value="Unassembled WGS sequence"/>
</dbReference>
<evidence type="ECO:0000256" key="6">
    <source>
        <dbReference type="SAM" id="MobiDB-lite"/>
    </source>
</evidence>
<evidence type="ECO:0000313" key="7">
    <source>
        <dbReference type="EMBL" id="OPC77448.1"/>
    </source>
</evidence>
<proteinExistence type="inferred from homology"/>